<gene>
    <name evidence="3" type="ORF">FOXG_20691</name>
</gene>
<keyword evidence="2" id="KW-0812">Transmembrane</keyword>
<evidence type="ECO:0000313" key="3">
    <source>
        <dbReference type="EMBL" id="KNB12666.1"/>
    </source>
</evidence>
<accession>A0A0J9VP84</accession>
<feature type="region of interest" description="Disordered" evidence="1">
    <location>
        <begin position="41"/>
        <end position="60"/>
    </location>
</feature>
<protein>
    <submittedName>
        <fullName evidence="3">Uncharacterized protein</fullName>
    </submittedName>
</protein>
<evidence type="ECO:0000313" key="4">
    <source>
        <dbReference type="Proteomes" id="UP000009097"/>
    </source>
</evidence>
<keyword evidence="2" id="KW-1133">Transmembrane helix</keyword>
<evidence type="ECO:0000256" key="1">
    <source>
        <dbReference type="SAM" id="MobiDB-lite"/>
    </source>
</evidence>
<evidence type="ECO:0000256" key="2">
    <source>
        <dbReference type="SAM" id="Phobius"/>
    </source>
</evidence>
<feature type="transmembrane region" description="Helical" evidence="2">
    <location>
        <begin position="76"/>
        <end position="94"/>
    </location>
</feature>
<dbReference type="RefSeq" id="XP_018250711.1">
    <property type="nucleotide sequence ID" value="XM_018400987.1"/>
</dbReference>
<dbReference type="Proteomes" id="UP000009097">
    <property type="component" value="Unassembled WGS sequence"/>
</dbReference>
<dbReference type="AlphaFoldDB" id="A0A0J9VP84"/>
<name>A0A0J9VP84_FUSO4</name>
<reference evidence="3" key="2">
    <citation type="journal article" date="2010" name="Nature">
        <title>Comparative genomics reveals mobile pathogenicity chromosomes in Fusarium.</title>
        <authorList>
            <person name="Ma L.J."/>
            <person name="van der Does H.C."/>
            <person name="Borkovich K.A."/>
            <person name="Coleman J.J."/>
            <person name="Daboussi M.J."/>
            <person name="Di Pietro A."/>
            <person name="Dufresne M."/>
            <person name="Freitag M."/>
            <person name="Grabherr M."/>
            <person name="Henrissat B."/>
            <person name="Houterman P.M."/>
            <person name="Kang S."/>
            <person name="Shim W.B."/>
            <person name="Woloshuk C."/>
            <person name="Xie X."/>
            <person name="Xu J.R."/>
            <person name="Antoniw J."/>
            <person name="Baker S.E."/>
            <person name="Bluhm B.H."/>
            <person name="Breakspear A."/>
            <person name="Brown D.W."/>
            <person name="Butchko R.A."/>
            <person name="Chapman S."/>
            <person name="Coulson R."/>
            <person name="Coutinho P.M."/>
            <person name="Danchin E.G."/>
            <person name="Diener A."/>
            <person name="Gale L.R."/>
            <person name="Gardiner D.M."/>
            <person name="Goff S."/>
            <person name="Hammond-Kosack K.E."/>
            <person name="Hilburn K."/>
            <person name="Hua-Van A."/>
            <person name="Jonkers W."/>
            <person name="Kazan K."/>
            <person name="Kodira C.D."/>
            <person name="Koehrsen M."/>
            <person name="Kumar L."/>
            <person name="Lee Y.H."/>
            <person name="Li L."/>
            <person name="Manners J.M."/>
            <person name="Miranda-Saavedra D."/>
            <person name="Mukherjee M."/>
            <person name="Park G."/>
            <person name="Park J."/>
            <person name="Park S.Y."/>
            <person name="Proctor R.H."/>
            <person name="Regev A."/>
            <person name="Ruiz-Roldan M.C."/>
            <person name="Sain D."/>
            <person name="Sakthikumar S."/>
            <person name="Sykes S."/>
            <person name="Schwartz D.C."/>
            <person name="Turgeon B.G."/>
            <person name="Wapinski I."/>
            <person name="Yoder O."/>
            <person name="Young S."/>
            <person name="Zeng Q."/>
            <person name="Zhou S."/>
            <person name="Galagan J."/>
            <person name="Cuomo C.A."/>
            <person name="Kistler H.C."/>
            <person name="Rep M."/>
        </authorList>
    </citation>
    <scope>NUCLEOTIDE SEQUENCE [LARGE SCALE GENOMIC DNA]</scope>
    <source>
        <strain evidence="3">4287</strain>
    </source>
</reference>
<dbReference type="KEGG" id="fox:FOXG_20691"/>
<proteinExistence type="predicted"/>
<dbReference type="VEuPathDB" id="FungiDB:FOXG_20691"/>
<organism evidence="3 4">
    <name type="scientific">Fusarium oxysporum f. sp. lycopersici (strain 4287 / CBS 123668 / FGSC 9935 / NRRL 34936)</name>
    <name type="common">Fusarium vascular wilt of tomato</name>
    <dbReference type="NCBI Taxonomy" id="426428"/>
    <lineage>
        <taxon>Eukaryota</taxon>
        <taxon>Fungi</taxon>
        <taxon>Dikarya</taxon>
        <taxon>Ascomycota</taxon>
        <taxon>Pezizomycotina</taxon>
        <taxon>Sordariomycetes</taxon>
        <taxon>Hypocreomycetidae</taxon>
        <taxon>Hypocreales</taxon>
        <taxon>Nectriaceae</taxon>
        <taxon>Fusarium</taxon>
        <taxon>Fusarium oxysporum species complex</taxon>
    </lineage>
</organism>
<keyword evidence="2" id="KW-0472">Membrane</keyword>
<dbReference type="EMBL" id="DS231711">
    <property type="protein sequence ID" value="KNB12666.1"/>
    <property type="molecule type" value="Genomic_DNA"/>
</dbReference>
<dbReference type="OrthoDB" id="5231661at2759"/>
<reference evidence="3" key="1">
    <citation type="submission" date="2007-04" db="EMBL/GenBank/DDBJ databases">
        <authorList>
            <consortium name="The Broad Institute Genome Sequencing Platform"/>
            <person name="Birren B."/>
            <person name="Lander E."/>
            <person name="Galagan J."/>
            <person name="Nusbaum C."/>
            <person name="Devon K."/>
            <person name="Ma L.-J."/>
            <person name="Jaffe D."/>
            <person name="Butler J."/>
            <person name="Alvarez P."/>
            <person name="Gnerre S."/>
            <person name="Grabherr M."/>
            <person name="Kleber M."/>
            <person name="Mauceli E."/>
            <person name="Brockman W."/>
            <person name="MacCallum I.A."/>
            <person name="Young S."/>
            <person name="LaButti K."/>
            <person name="DeCaprio D."/>
            <person name="Crawford M."/>
            <person name="Koehrsen M."/>
            <person name="Engels R."/>
            <person name="Montgomery P."/>
            <person name="Pearson M."/>
            <person name="Howarth C."/>
            <person name="Larson L."/>
            <person name="White J."/>
            <person name="O'Leary S."/>
            <person name="Kodira C."/>
            <person name="Zeng Q."/>
            <person name="Yandava C."/>
            <person name="Alvarado L."/>
            <person name="Kistler C."/>
            <person name="Shim W.-B."/>
            <person name="Kang S."/>
            <person name="Woloshuk C."/>
        </authorList>
    </citation>
    <scope>NUCLEOTIDE SEQUENCE</scope>
    <source>
        <strain evidence="3">4287</strain>
    </source>
</reference>
<feature type="compositionally biased region" description="Polar residues" evidence="1">
    <location>
        <begin position="48"/>
        <end position="57"/>
    </location>
</feature>
<dbReference type="GeneID" id="28961397"/>
<sequence length="109" mass="12520">MITIASIRPRVSTFRSLQRLSTIQTINISSKSPLDQRWITEERRKSKAPQNESSGPNPSYPAFSLNSLGLSKRTKVVVMVVLSIFGTIETWVWCKAIWQWRKGRQEAEQ</sequence>